<dbReference type="InterPro" id="IPR049874">
    <property type="entry name" value="ROK_cs"/>
</dbReference>
<comment type="caution">
    <text evidence="1">The sequence shown here is derived from an EMBL/GenBank/DDBJ whole genome shotgun (WGS) entry which is preliminary data.</text>
</comment>
<dbReference type="SUPFAM" id="SSF53067">
    <property type="entry name" value="Actin-like ATPase domain"/>
    <property type="match status" value="1"/>
</dbReference>
<dbReference type="InterPro" id="IPR043129">
    <property type="entry name" value="ATPase_NBD"/>
</dbReference>
<dbReference type="Gene3D" id="3.30.420.40">
    <property type="match status" value="2"/>
</dbReference>
<dbReference type="CDD" id="cd24066">
    <property type="entry name" value="ASKHA_NBD_ROK_EcFRK-like"/>
    <property type="match status" value="1"/>
</dbReference>
<dbReference type="PANTHER" id="PTHR18964:SF174">
    <property type="entry name" value="D-ALLOSE KINASE-RELATED"/>
    <property type="match status" value="1"/>
</dbReference>
<proteinExistence type="predicted"/>
<dbReference type="PANTHER" id="PTHR18964">
    <property type="entry name" value="ROK (REPRESSOR, ORF, KINASE) FAMILY"/>
    <property type="match status" value="1"/>
</dbReference>
<organism evidence="1 2">
    <name type="scientific">Oryzomonas rubra</name>
    <dbReference type="NCBI Taxonomy" id="2509454"/>
    <lineage>
        <taxon>Bacteria</taxon>
        <taxon>Pseudomonadati</taxon>
        <taxon>Thermodesulfobacteriota</taxon>
        <taxon>Desulfuromonadia</taxon>
        <taxon>Geobacterales</taxon>
        <taxon>Geobacteraceae</taxon>
        <taxon>Oryzomonas</taxon>
    </lineage>
</organism>
<reference evidence="1 2" key="1">
    <citation type="submission" date="2019-04" db="EMBL/GenBank/DDBJ databases">
        <title>Geobacter ruber sp. nov., ferric-reducing bacteria isolated from paddy soil.</title>
        <authorList>
            <person name="Xu Z."/>
            <person name="Masuda Y."/>
            <person name="Itoh H."/>
            <person name="Senoo K."/>
        </authorList>
    </citation>
    <scope>NUCLEOTIDE SEQUENCE [LARGE SCALE GENOMIC DNA]</scope>
    <source>
        <strain evidence="1 2">Red88</strain>
    </source>
</reference>
<keyword evidence="2" id="KW-1185">Reference proteome</keyword>
<dbReference type="OrthoDB" id="9810372at2"/>
<sequence length="303" mass="31839">MTSASEQTPFRIGIDLGGTKTEALLLAPDGTVLFRERRATPLDRGYPAVVATVTTAIREAMAFVPAGAPCTVGIGIPGSSDERTGLVRNANSTCLIDRPLQGDLERQLDRAVALCNDADCFTLAECRQGAGQGYGLVFGVIMGTGCGGGICIDGQVRQGPHRIAGEWGHLSVDPAGAACYCGNRGCVETKISGSGVEAAFAREYGERLSMERIVAGAREGELHCRAAFDRFLDDFGRCLGGLISILDPDAVVLGGGLSNIVELYTTGIERVRRYAFHDDLATPILKNRLGDSAGVFGAAWIGV</sequence>
<dbReference type="GO" id="GO:0004396">
    <property type="term" value="F:hexokinase activity"/>
    <property type="evidence" value="ECO:0007669"/>
    <property type="project" value="TreeGrafter"/>
</dbReference>
<dbReference type="Pfam" id="PF00480">
    <property type="entry name" value="ROK"/>
    <property type="match status" value="1"/>
</dbReference>
<name>A0A5A9XLA7_9BACT</name>
<dbReference type="Proteomes" id="UP000324298">
    <property type="component" value="Unassembled WGS sequence"/>
</dbReference>
<protein>
    <submittedName>
        <fullName evidence="1">ROK family protein</fullName>
    </submittedName>
</protein>
<evidence type="ECO:0000313" key="2">
    <source>
        <dbReference type="Proteomes" id="UP000324298"/>
    </source>
</evidence>
<gene>
    <name evidence="1" type="ORF">ET418_08040</name>
</gene>
<dbReference type="AlphaFoldDB" id="A0A5A9XLA7"/>
<dbReference type="PROSITE" id="PS01125">
    <property type="entry name" value="ROK"/>
    <property type="match status" value="1"/>
</dbReference>
<accession>A0A5A9XLA7</accession>
<dbReference type="InterPro" id="IPR000600">
    <property type="entry name" value="ROK"/>
</dbReference>
<dbReference type="EMBL" id="SRSD01000004">
    <property type="protein sequence ID" value="KAA0892321.1"/>
    <property type="molecule type" value="Genomic_DNA"/>
</dbReference>
<evidence type="ECO:0000313" key="1">
    <source>
        <dbReference type="EMBL" id="KAA0892321.1"/>
    </source>
</evidence>